<comment type="caution">
    <text evidence="8">The sequence shown here is derived from an EMBL/GenBank/DDBJ whole genome shotgun (WGS) entry which is preliminary data.</text>
</comment>
<comment type="similarity">
    <text evidence="2 6">Belongs to the pseudouridine synthase RluA family.</text>
</comment>
<dbReference type="CDD" id="cd02869">
    <property type="entry name" value="PseudoU_synth_RluA_like"/>
    <property type="match status" value="1"/>
</dbReference>
<dbReference type="InterPro" id="IPR006225">
    <property type="entry name" value="PsdUridine_synth_RluC/D"/>
</dbReference>
<dbReference type="GO" id="GO:0003723">
    <property type="term" value="F:RNA binding"/>
    <property type="evidence" value="ECO:0007669"/>
    <property type="project" value="UniProtKB-KW"/>
</dbReference>
<dbReference type="EMBL" id="RSAS01000670">
    <property type="protein sequence ID" value="RRR69094.1"/>
    <property type="molecule type" value="Genomic_DNA"/>
</dbReference>
<dbReference type="SUPFAM" id="SSF55174">
    <property type="entry name" value="Alpha-L RNA-binding motif"/>
    <property type="match status" value="1"/>
</dbReference>
<feature type="domain" description="RNA-binding S4" evidence="7">
    <location>
        <begin position="18"/>
        <end position="75"/>
    </location>
</feature>
<dbReference type="CDD" id="cd00165">
    <property type="entry name" value="S4"/>
    <property type="match status" value="1"/>
</dbReference>
<name>A0A426TUT3_9CHLR</name>
<dbReference type="Pfam" id="PF01479">
    <property type="entry name" value="S4"/>
    <property type="match status" value="1"/>
</dbReference>
<dbReference type="InterPro" id="IPR036986">
    <property type="entry name" value="S4_RNA-bd_sf"/>
</dbReference>
<reference evidence="8 9" key="1">
    <citation type="submission" date="2018-12" db="EMBL/GenBank/DDBJ databases">
        <title>Genome Sequence of Candidatus Viridilinea halotolerans isolated from saline sulfide-rich spring.</title>
        <authorList>
            <person name="Grouzdev D.S."/>
            <person name="Burganskaya E.I."/>
            <person name="Krutkina M.S."/>
            <person name="Sukhacheva M.V."/>
            <person name="Gorlenko V.M."/>
        </authorList>
    </citation>
    <scope>NUCLEOTIDE SEQUENCE [LARGE SCALE GENOMIC DNA]</scope>
    <source>
        <strain evidence="8">Chok-6</strain>
    </source>
</reference>
<proteinExistence type="inferred from homology"/>
<protein>
    <recommendedName>
        <fullName evidence="6">Pseudouridine synthase</fullName>
        <ecNumber evidence="6">5.4.99.-</ecNumber>
    </recommendedName>
</protein>
<dbReference type="InterPro" id="IPR020103">
    <property type="entry name" value="PsdUridine_synth_cat_dom_sf"/>
</dbReference>
<comment type="catalytic activity">
    <reaction evidence="1 6">
        <text>a uridine in RNA = a pseudouridine in RNA</text>
        <dbReference type="Rhea" id="RHEA:48348"/>
        <dbReference type="Rhea" id="RHEA-COMP:12068"/>
        <dbReference type="Rhea" id="RHEA-COMP:12069"/>
        <dbReference type="ChEBI" id="CHEBI:65314"/>
        <dbReference type="ChEBI" id="CHEBI:65315"/>
    </reaction>
</comment>
<dbReference type="SMART" id="SM00363">
    <property type="entry name" value="S4"/>
    <property type="match status" value="1"/>
</dbReference>
<keyword evidence="3 6" id="KW-0413">Isomerase</keyword>
<evidence type="ECO:0000259" key="7">
    <source>
        <dbReference type="SMART" id="SM00363"/>
    </source>
</evidence>
<sequence>MYQTDTIELYVPSTAAGERIDRFVAQALADLSRSFAQQLIAEGHITVDGRLVRPSLSLRGGEHIQVKLPPPQPSQLTPEAIPLQIVYEDDDLVVVDKPAGMVVHPAPGHSGGTLVNALLARYPAMQTNGSLRPGIVHRLDQDTSGLLVVARHDQAMQALTAQQRARTMLKLYWAVVEGPFREPSGLIDAPIARHATDRVRMAVSNSPNARPARTHYQVLEELGAYTLLEVRLETGRTHQIRVHMLHHNRPILGDPMYGGRRQRPSFGLTRQFLHAQRLGFQHPRDATWREFSAPLPDDLQQALERLRAKRG</sequence>
<dbReference type="PROSITE" id="PS50889">
    <property type="entry name" value="S4"/>
    <property type="match status" value="1"/>
</dbReference>
<keyword evidence="5" id="KW-0694">RNA-binding</keyword>
<dbReference type="SUPFAM" id="SSF55120">
    <property type="entry name" value="Pseudouridine synthase"/>
    <property type="match status" value="1"/>
</dbReference>
<dbReference type="GO" id="GO:0120159">
    <property type="term" value="F:rRNA pseudouridine synthase activity"/>
    <property type="evidence" value="ECO:0007669"/>
    <property type="project" value="UniProtKB-ARBA"/>
</dbReference>
<evidence type="ECO:0000256" key="4">
    <source>
        <dbReference type="PIRSR" id="PIRSR606225-1"/>
    </source>
</evidence>
<dbReference type="AlphaFoldDB" id="A0A426TUT3"/>
<evidence type="ECO:0000256" key="3">
    <source>
        <dbReference type="ARBA" id="ARBA00023235"/>
    </source>
</evidence>
<dbReference type="InterPro" id="IPR006224">
    <property type="entry name" value="PsdUridine_synth_RluA-like_CS"/>
</dbReference>
<organism evidence="8 9">
    <name type="scientific">Candidatus Viridilinea halotolerans</name>
    <dbReference type="NCBI Taxonomy" id="2491704"/>
    <lineage>
        <taxon>Bacteria</taxon>
        <taxon>Bacillati</taxon>
        <taxon>Chloroflexota</taxon>
        <taxon>Chloroflexia</taxon>
        <taxon>Chloroflexales</taxon>
        <taxon>Chloroflexineae</taxon>
        <taxon>Oscillochloridaceae</taxon>
        <taxon>Candidatus Viridilinea</taxon>
    </lineage>
</organism>
<dbReference type="Pfam" id="PF00849">
    <property type="entry name" value="PseudoU_synth_2"/>
    <property type="match status" value="1"/>
</dbReference>
<dbReference type="PROSITE" id="PS01129">
    <property type="entry name" value="PSI_RLU"/>
    <property type="match status" value="1"/>
</dbReference>
<evidence type="ECO:0000256" key="6">
    <source>
        <dbReference type="RuleBase" id="RU362028"/>
    </source>
</evidence>
<comment type="function">
    <text evidence="6">Responsible for synthesis of pseudouridine from uracil.</text>
</comment>
<dbReference type="InterPro" id="IPR050188">
    <property type="entry name" value="RluA_PseudoU_synthase"/>
</dbReference>
<dbReference type="GO" id="GO:0000455">
    <property type="term" value="P:enzyme-directed rRNA pseudouridine synthesis"/>
    <property type="evidence" value="ECO:0007669"/>
    <property type="project" value="UniProtKB-ARBA"/>
</dbReference>
<evidence type="ECO:0000256" key="5">
    <source>
        <dbReference type="PROSITE-ProRule" id="PRU00182"/>
    </source>
</evidence>
<dbReference type="PANTHER" id="PTHR21600">
    <property type="entry name" value="MITOCHONDRIAL RNA PSEUDOURIDINE SYNTHASE"/>
    <property type="match status" value="1"/>
</dbReference>
<dbReference type="PANTHER" id="PTHR21600:SF44">
    <property type="entry name" value="RIBOSOMAL LARGE SUBUNIT PSEUDOURIDINE SYNTHASE D"/>
    <property type="match status" value="1"/>
</dbReference>
<dbReference type="EC" id="5.4.99.-" evidence="6"/>
<dbReference type="Proteomes" id="UP000280307">
    <property type="component" value="Unassembled WGS sequence"/>
</dbReference>
<evidence type="ECO:0000256" key="2">
    <source>
        <dbReference type="ARBA" id="ARBA00010876"/>
    </source>
</evidence>
<evidence type="ECO:0000313" key="9">
    <source>
        <dbReference type="Proteomes" id="UP000280307"/>
    </source>
</evidence>
<evidence type="ECO:0000256" key="1">
    <source>
        <dbReference type="ARBA" id="ARBA00000073"/>
    </source>
</evidence>
<dbReference type="Gene3D" id="3.30.2350.10">
    <property type="entry name" value="Pseudouridine synthase"/>
    <property type="match status" value="1"/>
</dbReference>
<evidence type="ECO:0000313" key="8">
    <source>
        <dbReference type="EMBL" id="RRR69094.1"/>
    </source>
</evidence>
<dbReference type="NCBIfam" id="TIGR00005">
    <property type="entry name" value="rluA_subfam"/>
    <property type="match status" value="1"/>
</dbReference>
<dbReference type="InterPro" id="IPR006145">
    <property type="entry name" value="PsdUridine_synth_RsuA/RluA"/>
</dbReference>
<accession>A0A426TUT3</accession>
<dbReference type="Gene3D" id="3.10.290.10">
    <property type="entry name" value="RNA-binding S4 domain"/>
    <property type="match status" value="1"/>
</dbReference>
<dbReference type="InterPro" id="IPR002942">
    <property type="entry name" value="S4_RNA-bd"/>
</dbReference>
<feature type="active site" evidence="4">
    <location>
        <position position="140"/>
    </location>
</feature>
<gene>
    <name evidence="8" type="ORF">EI684_16590</name>
</gene>